<dbReference type="Proteomes" id="UP000239322">
    <property type="component" value="Unassembled WGS sequence"/>
</dbReference>
<evidence type="ECO:0000313" key="1">
    <source>
        <dbReference type="EMBL" id="PRH77856.1"/>
    </source>
</evidence>
<dbReference type="InterPro" id="IPR023393">
    <property type="entry name" value="START-like_dom_sf"/>
</dbReference>
<reference evidence="1 2" key="1">
    <citation type="submission" date="2018-03" db="EMBL/GenBank/DDBJ databases">
        <title>Novel Streptomyces sp. from soil.</title>
        <authorList>
            <person name="Tan G.Y.A."/>
            <person name="Lee Z.Y."/>
        </authorList>
    </citation>
    <scope>NUCLEOTIDE SEQUENCE [LARGE SCALE GENOMIC DNA]</scope>
    <source>
        <strain evidence="1 2">ST5x</strain>
    </source>
</reference>
<evidence type="ECO:0000313" key="2">
    <source>
        <dbReference type="Proteomes" id="UP000239322"/>
    </source>
</evidence>
<dbReference type="SUPFAM" id="SSF55961">
    <property type="entry name" value="Bet v1-like"/>
    <property type="match status" value="1"/>
</dbReference>
<gene>
    <name evidence="1" type="ORF">C6N75_18075</name>
</gene>
<dbReference type="AlphaFoldDB" id="A0A2S9PTV6"/>
<proteinExistence type="predicted"/>
<dbReference type="EMBL" id="PVLV01000273">
    <property type="protein sequence ID" value="PRH77856.1"/>
    <property type="molecule type" value="Genomic_DNA"/>
</dbReference>
<sequence length="125" mass="13904">MTLRATGRAQPDEVWRRYAEPARWPTWSPQIRAVRVSGERIAPGLRGEVVSLLGVRARFAVEAVDETARTWSWRVRVGPLRLRLHHEVLPAPGGAGTRLRITGPAAAVTAYALPARWALSRLVRP</sequence>
<accession>A0A2S9PTV6</accession>
<keyword evidence="2" id="KW-1185">Reference proteome</keyword>
<dbReference type="InterPro" id="IPR019587">
    <property type="entry name" value="Polyketide_cyclase/dehydratase"/>
</dbReference>
<dbReference type="Gene3D" id="3.30.530.20">
    <property type="match status" value="1"/>
</dbReference>
<organism evidence="1 2">
    <name type="scientific">Streptomyces solincola</name>
    <dbReference type="NCBI Taxonomy" id="2100817"/>
    <lineage>
        <taxon>Bacteria</taxon>
        <taxon>Bacillati</taxon>
        <taxon>Actinomycetota</taxon>
        <taxon>Actinomycetes</taxon>
        <taxon>Kitasatosporales</taxon>
        <taxon>Streptomycetaceae</taxon>
        <taxon>Streptomyces</taxon>
    </lineage>
</organism>
<dbReference type="Pfam" id="PF10604">
    <property type="entry name" value="Polyketide_cyc2"/>
    <property type="match status" value="1"/>
</dbReference>
<protein>
    <submittedName>
        <fullName evidence="1">Polyketide cyclase/dehydrase</fullName>
    </submittedName>
</protein>
<dbReference type="OrthoDB" id="191189at2"/>
<comment type="caution">
    <text evidence="1">The sequence shown here is derived from an EMBL/GenBank/DDBJ whole genome shotgun (WGS) entry which is preliminary data.</text>
</comment>
<dbReference type="RefSeq" id="WP_105869949.1">
    <property type="nucleotide sequence ID" value="NZ_PVLV01000273.1"/>
</dbReference>
<name>A0A2S9PTV6_9ACTN</name>